<dbReference type="SUPFAM" id="SSF51735">
    <property type="entry name" value="NAD(P)-binding Rossmann-fold domains"/>
    <property type="match status" value="1"/>
</dbReference>
<dbReference type="Proteomes" id="UP000718630">
    <property type="component" value="Unassembled WGS sequence"/>
</dbReference>
<feature type="domain" description="Gfo/Idh/MocA-like oxidoreductase N-terminal" evidence="1">
    <location>
        <begin position="5"/>
        <end position="124"/>
    </location>
</feature>
<evidence type="ECO:0000259" key="2">
    <source>
        <dbReference type="Pfam" id="PF22725"/>
    </source>
</evidence>
<dbReference type="Gene3D" id="3.30.360.10">
    <property type="entry name" value="Dihydrodipicolinate Reductase, domain 2"/>
    <property type="match status" value="1"/>
</dbReference>
<dbReference type="InterPro" id="IPR051317">
    <property type="entry name" value="Gfo/Idh/MocA_oxidoreduct"/>
</dbReference>
<dbReference type="PANTHER" id="PTHR43708:SF8">
    <property type="entry name" value="OXIDOREDUCTASE"/>
    <property type="match status" value="1"/>
</dbReference>
<comment type="caution">
    <text evidence="3">The sequence shown here is derived from an EMBL/GenBank/DDBJ whole genome shotgun (WGS) entry which is preliminary data.</text>
</comment>
<dbReference type="InterPro" id="IPR055170">
    <property type="entry name" value="GFO_IDH_MocA-like_dom"/>
</dbReference>
<dbReference type="SUPFAM" id="SSF55347">
    <property type="entry name" value="Glyceraldehyde-3-phosphate dehydrogenase-like, C-terminal domain"/>
    <property type="match status" value="1"/>
</dbReference>
<protein>
    <submittedName>
        <fullName evidence="3">Gfo/Idh/MocA family oxidoreductase</fullName>
    </submittedName>
</protein>
<evidence type="ECO:0000313" key="4">
    <source>
        <dbReference type="Proteomes" id="UP000718630"/>
    </source>
</evidence>
<evidence type="ECO:0000313" key="3">
    <source>
        <dbReference type="EMBL" id="MBF0940440.1"/>
    </source>
</evidence>
<dbReference type="AlphaFoldDB" id="A0A929N4H3"/>
<dbReference type="Pfam" id="PF22725">
    <property type="entry name" value="GFO_IDH_MocA_C3"/>
    <property type="match status" value="1"/>
</dbReference>
<evidence type="ECO:0000259" key="1">
    <source>
        <dbReference type="Pfam" id="PF01408"/>
    </source>
</evidence>
<dbReference type="EMBL" id="JABZFZ010000319">
    <property type="protein sequence ID" value="MBF0940440.1"/>
    <property type="molecule type" value="Genomic_DNA"/>
</dbReference>
<gene>
    <name evidence="3" type="ORF">HXK03_06140</name>
</gene>
<dbReference type="InterPro" id="IPR036291">
    <property type="entry name" value="NAD(P)-bd_dom_sf"/>
</dbReference>
<dbReference type="GO" id="GO:0000166">
    <property type="term" value="F:nucleotide binding"/>
    <property type="evidence" value="ECO:0007669"/>
    <property type="project" value="InterPro"/>
</dbReference>
<accession>A0A929N4H3</accession>
<dbReference type="Gene3D" id="3.40.50.720">
    <property type="entry name" value="NAD(P)-binding Rossmann-like Domain"/>
    <property type="match status" value="1"/>
</dbReference>
<reference evidence="3" key="1">
    <citation type="submission" date="2020-04" db="EMBL/GenBank/DDBJ databases">
        <title>Deep metagenomics examines the oral microbiome during advanced dental caries in children, revealing novel taxa and co-occurrences with host molecules.</title>
        <authorList>
            <person name="Baker J.L."/>
            <person name="Morton J.T."/>
            <person name="Dinis M."/>
            <person name="Alvarez R."/>
            <person name="Tran N.C."/>
            <person name="Knight R."/>
            <person name="Edlund A."/>
        </authorList>
    </citation>
    <scope>NUCLEOTIDE SEQUENCE</scope>
    <source>
        <strain evidence="3">JCVI_32_bin.64</strain>
    </source>
</reference>
<organism evidence="3 4">
    <name type="scientific">Schaalia georgiae</name>
    <dbReference type="NCBI Taxonomy" id="52768"/>
    <lineage>
        <taxon>Bacteria</taxon>
        <taxon>Bacillati</taxon>
        <taxon>Actinomycetota</taxon>
        <taxon>Actinomycetes</taxon>
        <taxon>Actinomycetales</taxon>
        <taxon>Actinomycetaceae</taxon>
        <taxon>Schaalia</taxon>
    </lineage>
</organism>
<name>A0A929N4H3_9ACTO</name>
<dbReference type="Pfam" id="PF01408">
    <property type="entry name" value="GFO_IDH_MocA"/>
    <property type="match status" value="1"/>
</dbReference>
<proteinExistence type="predicted"/>
<sequence>MVTELRIGIIGLGARSAIAENLAKTGIGAHLVGGADPDPQMRARAARAFGEHLAWVEDTDQLLAAGIDAAIVTSPDDTHEAITCALLEAGAAVYLEKPIAITIEGADRVLETAYRTGTPLYVGHNMRHMAVVRTLRDVIRQGTIGEVKAIWCRHFVGNGGDYYFKDWHADRSRTTGLLLQKAAHDIDVMNWLSDSVPARVVAMGDLMVYGSLTDRAPRPGQLMQDWFSFDNWPPESLTGLNPTIDVEDMSMLLMRQASGVMVSYEQCHFTPDYWRNYTVIGTRGRAENFGDGQGGVVRVWTHRRGYDAKGDIEIPIRGDARGHDDADIATMAEFLRFVLNGEPTDTTPLGAREAVAAGVLATRSLRNHNTPYDVPRVRPELAAYFEDNQRRAARLRGA</sequence>
<dbReference type="InterPro" id="IPR000683">
    <property type="entry name" value="Gfo/Idh/MocA-like_OxRdtase_N"/>
</dbReference>
<dbReference type="PANTHER" id="PTHR43708">
    <property type="entry name" value="CONSERVED EXPRESSED OXIDOREDUCTASE (EUROFUNG)"/>
    <property type="match status" value="1"/>
</dbReference>
<feature type="domain" description="GFO/IDH/MocA-like oxidoreductase" evidence="2">
    <location>
        <begin position="132"/>
        <end position="286"/>
    </location>
</feature>